<feature type="transmembrane region" description="Helical" evidence="1">
    <location>
        <begin position="39"/>
        <end position="62"/>
    </location>
</feature>
<dbReference type="EMBL" id="CP032152">
    <property type="protein sequence ID" value="AXY67243.1"/>
    <property type="molecule type" value="Genomic_DNA"/>
</dbReference>
<organism evidence="2 3">
    <name type="scientific">Thermosynechococcus sichuanensis E542</name>
    <dbReference type="NCBI Taxonomy" id="2016101"/>
    <lineage>
        <taxon>Bacteria</taxon>
        <taxon>Bacillati</taxon>
        <taxon>Cyanobacteriota</taxon>
        <taxon>Cyanophyceae</taxon>
        <taxon>Acaryochloridales</taxon>
        <taxon>Thermosynechococcaceae</taxon>
        <taxon>Thermosynechococcus</taxon>
        <taxon>Thermosynechococcus sichuanensis</taxon>
    </lineage>
</organism>
<keyword evidence="1" id="KW-0472">Membrane</keyword>
<feature type="transmembrane region" description="Helical" evidence="1">
    <location>
        <begin position="12"/>
        <end position="32"/>
    </location>
</feature>
<dbReference type="Pfam" id="PF10726">
    <property type="entry name" value="DUF2518"/>
    <property type="match status" value="1"/>
</dbReference>
<dbReference type="RefSeq" id="WP_181495520.1">
    <property type="nucleotide sequence ID" value="NZ_CP032152.1"/>
</dbReference>
<evidence type="ECO:0000313" key="3">
    <source>
        <dbReference type="Proteomes" id="UP000261812"/>
    </source>
</evidence>
<sequence length="162" mass="17200">MLTPADFATYSRWAGVATLVMAGLTVLTFVFRWGVRFRFVGITGFLGVVTVGLFALSIVPIVHSPVPGAGKYTLVYDNGATQVVITVPPDIESSTLEATLVQAANDLFSLGRLGRGGDRLTVIARTVTHPEPGVTEPVILGVATRSLSDRTDTNVTVKLLKT</sequence>
<dbReference type="Proteomes" id="UP000261812">
    <property type="component" value="Chromosome"/>
</dbReference>
<keyword evidence="3" id="KW-1185">Reference proteome</keyword>
<evidence type="ECO:0000313" key="2">
    <source>
        <dbReference type="EMBL" id="AXY67243.1"/>
    </source>
</evidence>
<proteinExistence type="predicted"/>
<keyword evidence="1" id="KW-1133">Transmembrane helix</keyword>
<name>A0A3B7M9D9_9CYAN</name>
<evidence type="ECO:0000256" key="1">
    <source>
        <dbReference type="SAM" id="Phobius"/>
    </source>
</evidence>
<gene>
    <name evidence="2" type="ORF">D3A95_00825</name>
</gene>
<reference evidence="3" key="1">
    <citation type="submission" date="2018-09" db="EMBL/GenBank/DDBJ databases">
        <title>Complete genome sequence of thermophilic cyanobacteria strain Thermosynechococcus elongatus PKUAC-SCTE542.</title>
        <authorList>
            <person name="Liang Y."/>
            <person name="Tang J."/>
            <person name="Daroch M."/>
        </authorList>
    </citation>
    <scope>NUCLEOTIDE SEQUENCE [LARGE SCALE GENOMIC DNA]</scope>
    <source>
        <strain evidence="3">E542</strain>
    </source>
</reference>
<accession>A0A3B7M9D9</accession>
<keyword evidence="1" id="KW-0812">Transmembrane</keyword>
<dbReference type="AlphaFoldDB" id="A0A3B7M9D9"/>
<dbReference type="InterPro" id="IPR019664">
    <property type="entry name" value="Uncharacterised_Ycf51"/>
</dbReference>
<protein>
    <submittedName>
        <fullName evidence="2">Ycf51 family protein</fullName>
    </submittedName>
</protein>
<dbReference type="KEGG" id="tsq:D3A95_00825"/>